<dbReference type="AlphaFoldDB" id="A0A9X2IGC7"/>
<dbReference type="PANTHER" id="PTHR43547">
    <property type="entry name" value="TWO-COMPONENT HISTIDINE KINASE"/>
    <property type="match status" value="1"/>
</dbReference>
<keyword evidence="9" id="KW-1185">Reference proteome</keyword>
<dbReference type="InterPro" id="IPR003594">
    <property type="entry name" value="HATPase_dom"/>
</dbReference>
<dbReference type="InterPro" id="IPR036890">
    <property type="entry name" value="HATPase_C_sf"/>
</dbReference>
<protein>
    <recommendedName>
        <fullName evidence="3">histidine kinase</fullName>
        <ecNumber evidence="3">2.7.13.3</ecNumber>
    </recommendedName>
</protein>
<dbReference type="EC" id="2.7.13.3" evidence="3"/>
<feature type="domain" description="Histidine kinase" evidence="7">
    <location>
        <begin position="81"/>
        <end position="281"/>
    </location>
</feature>
<evidence type="ECO:0000256" key="1">
    <source>
        <dbReference type="ARBA" id="ARBA00000085"/>
    </source>
</evidence>
<gene>
    <name evidence="8" type="ORF">M8330_18240</name>
</gene>
<keyword evidence="4" id="KW-0597">Phosphoprotein</keyword>
<feature type="region of interest" description="Disordered" evidence="6">
    <location>
        <begin position="278"/>
        <end position="317"/>
    </location>
</feature>
<evidence type="ECO:0000256" key="2">
    <source>
        <dbReference type="ARBA" id="ARBA00004236"/>
    </source>
</evidence>
<accession>A0A9X2IGC7</accession>
<name>A0A9X2IGC7_9ACTN</name>
<evidence type="ECO:0000256" key="6">
    <source>
        <dbReference type="SAM" id="MobiDB-lite"/>
    </source>
</evidence>
<organism evidence="8 9">
    <name type="scientific">Nocardioides bruguierae</name>
    <dbReference type="NCBI Taxonomy" id="2945102"/>
    <lineage>
        <taxon>Bacteria</taxon>
        <taxon>Bacillati</taxon>
        <taxon>Actinomycetota</taxon>
        <taxon>Actinomycetes</taxon>
        <taxon>Propionibacteriales</taxon>
        <taxon>Nocardioidaceae</taxon>
        <taxon>Nocardioides</taxon>
    </lineage>
</organism>
<sequence>MAASAVPHPVLDDLGSAQDLRVRAVLDVLAGHPRVAVAAAHAVEPALLDRWVTAFVEAGAAQVTNRPQGETAQQRDRFLTVFTHGLRSPLAVAQAWVGLLGDLSVDPGTRVRALERLQQSLDSLADRVSEVELLTAAMLGRLDLDAREVSVGRLASAVTRPEDVGGDGPWLRVFVDPVLFMRVLRDLWSAAATTQPLPRRVSLESRTVGSWVELRVVRSGDPVEPETARSLFEPFNTGHGEAGLTVGLYLARALTVVHGGTLGLEQDEERAAFWVRVPAPGSLPERTVEEPSPTAATPHHTSPPHPAHQGHHHEESP</sequence>
<dbReference type="SMART" id="SM00388">
    <property type="entry name" value="HisKA"/>
    <property type="match status" value="1"/>
</dbReference>
<dbReference type="Gene3D" id="3.30.565.10">
    <property type="entry name" value="Histidine kinase-like ATPase, C-terminal domain"/>
    <property type="match status" value="1"/>
</dbReference>
<dbReference type="InterPro" id="IPR003661">
    <property type="entry name" value="HisK_dim/P_dom"/>
</dbReference>
<keyword evidence="5 8" id="KW-0418">Kinase</keyword>
<evidence type="ECO:0000256" key="3">
    <source>
        <dbReference type="ARBA" id="ARBA00012438"/>
    </source>
</evidence>
<dbReference type="EMBL" id="JAMOIL010000030">
    <property type="protein sequence ID" value="MCM0622237.1"/>
    <property type="molecule type" value="Genomic_DNA"/>
</dbReference>
<feature type="compositionally biased region" description="Low complexity" evidence="6">
    <location>
        <begin position="291"/>
        <end position="300"/>
    </location>
</feature>
<evidence type="ECO:0000256" key="4">
    <source>
        <dbReference type="ARBA" id="ARBA00022553"/>
    </source>
</evidence>
<dbReference type="GO" id="GO:0005886">
    <property type="term" value="C:plasma membrane"/>
    <property type="evidence" value="ECO:0007669"/>
    <property type="project" value="UniProtKB-SubCell"/>
</dbReference>
<dbReference type="InterPro" id="IPR005467">
    <property type="entry name" value="His_kinase_dom"/>
</dbReference>
<reference evidence="8" key="1">
    <citation type="submission" date="2022-05" db="EMBL/GenBank/DDBJ databases">
        <authorList>
            <person name="Tuo L."/>
        </authorList>
    </citation>
    <scope>NUCLEOTIDE SEQUENCE</scope>
    <source>
        <strain evidence="8">BSK12Z-4</strain>
    </source>
</reference>
<evidence type="ECO:0000313" key="8">
    <source>
        <dbReference type="EMBL" id="MCM0622237.1"/>
    </source>
</evidence>
<comment type="caution">
    <text evidence="8">The sequence shown here is derived from an EMBL/GenBank/DDBJ whole genome shotgun (WGS) entry which is preliminary data.</text>
</comment>
<evidence type="ECO:0000259" key="7">
    <source>
        <dbReference type="PROSITE" id="PS50109"/>
    </source>
</evidence>
<proteinExistence type="predicted"/>
<dbReference type="SUPFAM" id="SSF47384">
    <property type="entry name" value="Homodimeric domain of signal transducing histidine kinase"/>
    <property type="match status" value="1"/>
</dbReference>
<comment type="catalytic activity">
    <reaction evidence="1">
        <text>ATP + protein L-histidine = ADP + protein N-phospho-L-histidine.</text>
        <dbReference type="EC" id="2.7.13.3"/>
    </reaction>
</comment>
<dbReference type="PROSITE" id="PS50109">
    <property type="entry name" value="HIS_KIN"/>
    <property type="match status" value="1"/>
</dbReference>
<dbReference type="PANTHER" id="PTHR43547:SF2">
    <property type="entry name" value="HYBRID SIGNAL TRANSDUCTION HISTIDINE KINASE C"/>
    <property type="match status" value="1"/>
</dbReference>
<dbReference type="InterPro" id="IPR036097">
    <property type="entry name" value="HisK_dim/P_sf"/>
</dbReference>
<dbReference type="SUPFAM" id="SSF55874">
    <property type="entry name" value="ATPase domain of HSP90 chaperone/DNA topoisomerase II/histidine kinase"/>
    <property type="match status" value="1"/>
</dbReference>
<evidence type="ECO:0000313" key="9">
    <source>
        <dbReference type="Proteomes" id="UP001139485"/>
    </source>
</evidence>
<evidence type="ECO:0000256" key="5">
    <source>
        <dbReference type="ARBA" id="ARBA00022777"/>
    </source>
</evidence>
<dbReference type="GO" id="GO:0000155">
    <property type="term" value="F:phosphorelay sensor kinase activity"/>
    <property type="evidence" value="ECO:0007669"/>
    <property type="project" value="InterPro"/>
</dbReference>
<dbReference type="RefSeq" id="WP_250828484.1">
    <property type="nucleotide sequence ID" value="NZ_JAMOIL010000030.1"/>
</dbReference>
<dbReference type="SMART" id="SM00387">
    <property type="entry name" value="HATPase_c"/>
    <property type="match status" value="1"/>
</dbReference>
<dbReference type="Proteomes" id="UP001139485">
    <property type="component" value="Unassembled WGS sequence"/>
</dbReference>
<keyword evidence="5 8" id="KW-0808">Transferase</keyword>
<comment type="subcellular location">
    <subcellularLocation>
        <location evidence="2">Cell membrane</location>
    </subcellularLocation>
</comment>
<dbReference type="CDD" id="cd00082">
    <property type="entry name" value="HisKA"/>
    <property type="match status" value="1"/>
</dbReference>
<dbReference type="Gene3D" id="1.10.287.130">
    <property type="match status" value="1"/>
</dbReference>
<dbReference type="Pfam" id="PF02518">
    <property type="entry name" value="HATPase_c"/>
    <property type="match status" value="1"/>
</dbReference>